<comment type="caution">
    <text evidence="1">The sequence shown here is derived from an EMBL/GenBank/DDBJ whole genome shotgun (WGS) entry which is preliminary data.</text>
</comment>
<organism evidence="1 2">
    <name type="scientific">Panaeolus cyanescens</name>
    <dbReference type="NCBI Taxonomy" id="181874"/>
    <lineage>
        <taxon>Eukaryota</taxon>
        <taxon>Fungi</taxon>
        <taxon>Dikarya</taxon>
        <taxon>Basidiomycota</taxon>
        <taxon>Agaricomycotina</taxon>
        <taxon>Agaricomycetes</taxon>
        <taxon>Agaricomycetidae</taxon>
        <taxon>Agaricales</taxon>
        <taxon>Agaricineae</taxon>
        <taxon>Galeropsidaceae</taxon>
        <taxon>Panaeolus</taxon>
    </lineage>
</organism>
<reference evidence="1 2" key="1">
    <citation type="journal article" date="2018" name="Evol. Lett.">
        <title>Horizontal gene cluster transfer increased hallucinogenic mushroom diversity.</title>
        <authorList>
            <person name="Reynolds H.T."/>
            <person name="Vijayakumar V."/>
            <person name="Gluck-Thaler E."/>
            <person name="Korotkin H.B."/>
            <person name="Matheny P.B."/>
            <person name="Slot J.C."/>
        </authorList>
    </citation>
    <scope>NUCLEOTIDE SEQUENCE [LARGE SCALE GENOMIC DNA]</scope>
    <source>
        <strain evidence="1 2">2629</strain>
    </source>
</reference>
<sequence length="419" mass="47084">MPGLPASPVTLSLRPIASSPLKLVNPAFCDLHNMASYKYLPNNSYSPPDSPIHEDNSILDVSMSSAPDSTEGIPTLDATFIHDSDDDQSAGFSKVREWLDASSEQQDQLQRKAFGSILKYVSDDEEIADLVYASSDFQTKLKKFIRDGQGHARELKERLAQEGINTRDVESISFSKVNRTLLENRLNVKFEDRTQVFKKSALDPFLQLTKTAFVQRGVRVKISDLAHQFSKYWSEESRHGVFLLWLDVILNYTSQKVEAGARQIIDCIFTALGHMIGPASHEVVQVPELKVRTQPIIPLFSSYDNTKPVILSGSIDYALAIRPTQHQSEANQPPTPETRALLEELRLSQDAGTLFFYNESSTSETQQKFRVVFAEAKKPPSFNLTWSDVMRRENRATQLKKHEGQVVAEAMAGPPINRK</sequence>
<dbReference type="AlphaFoldDB" id="A0A409VKB0"/>
<keyword evidence="2" id="KW-1185">Reference proteome</keyword>
<dbReference type="Proteomes" id="UP000284842">
    <property type="component" value="Unassembled WGS sequence"/>
</dbReference>
<protein>
    <submittedName>
        <fullName evidence="1">Uncharacterized protein</fullName>
    </submittedName>
</protein>
<evidence type="ECO:0000313" key="2">
    <source>
        <dbReference type="Proteomes" id="UP000284842"/>
    </source>
</evidence>
<dbReference type="InParanoid" id="A0A409VKB0"/>
<proteinExistence type="predicted"/>
<name>A0A409VKB0_9AGAR</name>
<dbReference type="OrthoDB" id="10547127at2759"/>
<gene>
    <name evidence="1" type="ORF">CVT24_008833</name>
</gene>
<accession>A0A409VKB0</accession>
<dbReference type="EMBL" id="NHTK01006037">
    <property type="protein sequence ID" value="PPQ66680.1"/>
    <property type="molecule type" value="Genomic_DNA"/>
</dbReference>
<evidence type="ECO:0000313" key="1">
    <source>
        <dbReference type="EMBL" id="PPQ66680.1"/>
    </source>
</evidence>